<evidence type="ECO:0000256" key="1">
    <source>
        <dbReference type="SAM" id="MobiDB-lite"/>
    </source>
</evidence>
<reference evidence="2" key="1">
    <citation type="submission" date="2020-03" db="EMBL/GenBank/DDBJ databases">
        <title>The deep terrestrial virosphere.</title>
        <authorList>
            <person name="Holmfeldt K."/>
            <person name="Nilsson E."/>
            <person name="Simone D."/>
            <person name="Lopez-Fernandez M."/>
            <person name="Wu X."/>
            <person name="de Brujin I."/>
            <person name="Lundin D."/>
            <person name="Andersson A."/>
            <person name="Bertilsson S."/>
            <person name="Dopson M."/>
        </authorList>
    </citation>
    <scope>NUCLEOTIDE SEQUENCE</scope>
    <source>
        <strain evidence="2">TM448A00264</strain>
    </source>
</reference>
<name>A0A6H1ZE50_9ZZZZ</name>
<evidence type="ECO:0000313" key="2">
    <source>
        <dbReference type="EMBL" id="QJA45657.1"/>
    </source>
</evidence>
<organism evidence="2">
    <name type="scientific">viral metagenome</name>
    <dbReference type="NCBI Taxonomy" id="1070528"/>
    <lineage>
        <taxon>unclassified sequences</taxon>
        <taxon>metagenomes</taxon>
        <taxon>organismal metagenomes</taxon>
    </lineage>
</organism>
<feature type="region of interest" description="Disordered" evidence="1">
    <location>
        <begin position="108"/>
        <end position="137"/>
    </location>
</feature>
<gene>
    <name evidence="2" type="ORF">TM448A00264_0035</name>
</gene>
<accession>A0A6H1ZE50</accession>
<protein>
    <submittedName>
        <fullName evidence="2">Uncharacterized protein</fullName>
    </submittedName>
</protein>
<sequence length="137" mass="13713">MGSGIVTGLTTLAGAAIGGFIGGIPGAMAGAAIGGAIGAVGEGALAPDIPDIPKPPKIEYPTIEYPPMPPIQIMPSVIQPQIPEEVANLPTAEEQAIIARRQRMRAARATGKRANVRTSSLGAPATGNVAKKTLLGG</sequence>
<dbReference type="EMBL" id="MT143994">
    <property type="protein sequence ID" value="QJA45657.1"/>
    <property type="molecule type" value="Genomic_DNA"/>
</dbReference>
<proteinExistence type="predicted"/>
<dbReference type="AlphaFoldDB" id="A0A6H1ZE50"/>